<dbReference type="Pfam" id="PF00535">
    <property type="entry name" value="Glycos_transf_2"/>
    <property type="match status" value="1"/>
</dbReference>
<evidence type="ECO:0000313" key="2">
    <source>
        <dbReference type="EMBL" id="AMJ77742.1"/>
    </source>
</evidence>
<gene>
    <name evidence="2" type="ORF">AV942_05145</name>
</gene>
<reference evidence="2 3" key="1">
    <citation type="submission" date="2015-12" db="EMBL/GenBank/DDBJ databases">
        <title>Intraspecies pangenome expansion in the marine bacterium Alteromonas.</title>
        <authorList>
            <person name="Lopez-Perez M."/>
            <person name="Rodriguez-Valera F."/>
        </authorList>
    </citation>
    <scope>NUCLEOTIDE SEQUENCE [LARGE SCALE GENOMIC DNA]</scope>
    <source>
        <strain evidence="2 3">UM8</strain>
    </source>
</reference>
<dbReference type="InterPro" id="IPR029044">
    <property type="entry name" value="Nucleotide-diphossugar_trans"/>
</dbReference>
<name>A0AAC8XI55_9ALTE</name>
<dbReference type="InterPro" id="IPR001173">
    <property type="entry name" value="Glyco_trans_2-like"/>
</dbReference>
<dbReference type="PANTHER" id="PTHR22916">
    <property type="entry name" value="GLYCOSYLTRANSFERASE"/>
    <property type="match status" value="1"/>
</dbReference>
<protein>
    <recommendedName>
        <fullName evidence="1">Glycosyltransferase 2-like domain-containing protein</fullName>
    </recommendedName>
</protein>
<organism evidence="2 3">
    <name type="scientific">Alteromonas mediterranea</name>
    <dbReference type="NCBI Taxonomy" id="314275"/>
    <lineage>
        <taxon>Bacteria</taxon>
        <taxon>Pseudomonadati</taxon>
        <taxon>Pseudomonadota</taxon>
        <taxon>Gammaproteobacteria</taxon>
        <taxon>Alteromonadales</taxon>
        <taxon>Alteromonadaceae</taxon>
        <taxon>Alteromonas/Salinimonas group</taxon>
        <taxon>Alteromonas</taxon>
    </lineage>
</organism>
<dbReference type="Gene3D" id="3.90.550.10">
    <property type="entry name" value="Spore Coat Polysaccharide Biosynthesis Protein SpsA, Chain A"/>
    <property type="match status" value="1"/>
</dbReference>
<feature type="domain" description="Glycosyltransferase 2-like" evidence="1">
    <location>
        <begin position="6"/>
        <end position="163"/>
    </location>
</feature>
<evidence type="ECO:0000259" key="1">
    <source>
        <dbReference type="Pfam" id="PF00535"/>
    </source>
</evidence>
<evidence type="ECO:0000313" key="3">
    <source>
        <dbReference type="Proteomes" id="UP000061468"/>
    </source>
</evidence>
<dbReference type="EMBL" id="CP013928">
    <property type="protein sequence ID" value="AMJ77742.1"/>
    <property type="molecule type" value="Genomic_DNA"/>
</dbReference>
<dbReference type="Proteomes" id="UP000061468">
    <property type="component" value="Chromosome"/>
</dbReference>
<dbReference type="SUPFAM" id="SSF53448">
    <property type="entry name" value="Nucleotide-diphospho-sugar transferases"/>
    <property type="match status" value="1"/>
</dbReference>
<accession>A0AAC8XI55</accession>
<sequence length="291" mass="32946">MTPAISVLLPMYNAQDYIAEALDSVLAQTFEDFECLVMDDGSSDASRKIVQDYARADTRITLLSQPKSGIVTALNQLILAAQGRYLVRFDSDDVCYPERFATQLDYFRRDSELAILGSKVALIGEQQGTWHYRQTDEQTRALQLVGNTCLCHPSVMVRRDVYENFSYRSQFPHMEDMDFYCRFLLSGKGKLYATTEILMDYRLHTDNVSKQYSSVQLAQRALCLSALWQQLGIAHDVQDVELFTGPLMGADYTGDMNTLATSVLAIGEQLSRINPAVMTEIERRLSRMPGR</sequence>
<proteinExistence type="predicted"/>
<dbReference type="RefSeq" id="WP_015066470.1">
    <property type="nucleotide sequence ID" value="NZ_CAXGIV010000018.1"/>
</dbReference>
<dbReference type="AlphaFoldDB" id="A0AAC8XI55"/>
<dbReference type="PANTHER" id="PTHR22916:SF3">
    <property type="entry name" value="UDP-GLCNAC:BETAGAL BETA-1,3-N-ACETYLGLUCOSAMINYLTRANSFERASE-LIKE PROTEIN 1"/>
    <property type="match status" value="1"/>
</dbReference>
<dbReference type="GO" id="GO:0016758">
    <property type="term" value="F:hexosyltransferase activity"/>
    <property type="evidence" value="ECO:0007669"/>
    <property type="project" value="UniProtKB-ARBA"/>
</dbReference>